<dbReference type="RefSeq" id="WP_045056946.1">
    <property type="nucleotide sequence ID" value="NZ_CAWMDP010000035.1"/>
</dbReference>
<comment type="caution">
    <text evidence="8">The sequence shown here is derived from an EMBL/GenBank/DDBJ whole genome shotgun (WGS) entry which is preliminary data.</text>
</comment>
<reference evidence="8 9" key="1">
    <citation type="submission" date="2015-02" db="EMBL/GenBank/DDBJ databases">
        <title>Draft genome of a novel marine cyanobacterium (Chroococcales) isolated from South Atlantic Ocean.</title>
        <authorList>
            <person name="Rigonato J."/>
            <person name="Alvarenga D.O."/>
            <person name="Branco L.H."/>
            <person name="Varani A.M."/>
            <person name="Brandini F.P."/>
            <person name="Fiore M.F."/>
        </authorList>
    </citation>
    <scope>NUCLEOTIDE SEQUENCE [LARGE SCALE GENOMIC DNA]</scope>
    <source>
        <strain evidence="8 9">CENA595</strain>
    </source>
</reference>
<dbReference type="Gene3D" id="2.30.30.60">
    <property type="match status" value="1"/>
</dbReference>
<accession>A0A0D8ZMN5</accession>
<dbReference type="PANTHER" id="PTHR30566:SF5">
    <property type="entry name" value="MECHANOSENSITIVE ION CHANNEL PROTEIN 1, MITOCHONDRIAL-RELATED"/>
    <property type="match status" value="1"/>
</dbReference>
<feature type="domain" description="Mechanosensitive ion channel MscS" evidence="7">
    <location>
        <begin position="101"/>
        <end position="145"/>
    </location>
</feature>
<feature type="transmembrane region" description="Helical" evidence="6">
    <location>
        <begin position="82"/>
        <end position="111"/>
    </location>
</feature>
<dbReference type="InterPro" id="IPR011066">
    <property type="entry name" value="MscS_channel_C_sf"/>
</dbReference>
<keyword evidence="5 6" id="KW-0472">Membrane</keyword>
<evidence type="ECO:0000256" key="4">
    <source>
        <dbReference type="ARBA" id="ARBA00022989"/>
    </source>
</evidence>
<feature type="transmembrane region" description="Helical" evidence="6">
    <location>
        <begin position="14"/>
        <end position="31"/>
    </location>
</feature>
<dbReference type="InterPro" id="IPR023408">
    <property type="entry name" value="MscS_beta-dom_sf"/>
</dbReference>
<keyword evidence="3 6" id="KW-0812">Transmembrane</keyword>
<dbReference type="STRING" id="1618023.UH38_22495"/>
<gene>
    <name evidence="8" type="ORF">UH38_22495</name>
</gene>
<keyword evidence="2" id="KW-1003">Cell membrane</keyword>
<comment type="subcellular location">
    <subcellularLocation>
        <location evidence="1">Cell membrane</location>
        <topology evidence="1">Multi-pass membrane protein</topology>
    </subcellularLocation>
</comment>
<dbReference type="GO" id="GO:0055085">
    <property type="term" value="P:transmembrane transport"/>
    <property type="evidence" value="ECO:0007669"/>
    <property type="project" value="InterPro"/>
</dbReference>
<organism evidence="8 9">
    <name type="scientific">Aliterella atlantica CENA595</name>
    <dbReference type="NCBI Taxonomy" id="1618023"/>
    <lineage>
        <taxon>Bacteria</taxon>
        <taxon>Bacillati</taxon>
        <taxon>Cyanobacteriota</taxon>
        <taxon>Cyanophyceae</taxon>
        <taxon>Chroococcidiopsidales</taxon>
        <taxon>Aliterellaceae</taxon>
        <taxon>Aliterella</taxon>
    </lineage>
</organism>
<proteinExistence type="predicted"/>
<protein>
    <submittedName>
        <fullName evidence="8">Mechanosensitive ion channel protein MscS</fullName>
    </submittedName>
</protein>
<dbReference type="PATRIC" id="fig|1618023.3.peg.3020"/>
<feature type="transmembrane region" description="Helical" evidence="6">
    <location>
        <begin position="51"/>
        <end position="76"/>
    </location>
</feature>
<evidence type="ECO:0000313" key="9">
    <source>
        <dbReference type="Proteomes" id="UP000032452"/>
    </source>
</evidence>
<dbReference type="PANTHER" id="PTHR30566">
    <property type="entry name" value="YNAI-RELATED MECHANOSENSITIVE ION CHANNEL"/>
    <property type="match status" value="1"/>
</dbReference>
<dbReference type="InterPro" id="IPR010920">
    <property type="entry name" value="LSM_dom_sf"/>
</dbReference>
<evidence type="ECO:0000256" key="6">
    <source>
        <dbReference type="SAM" id="Phobius"/>
    </source>
</evidence>
<evidence type="ECO:0000313" key="8">
    <source>
        <dbReference type="EMBL" id="KJH69694.1"/>
    </source>
</evidence>
<keyword evidence="4 6" id="KW-1133">Transmembrane helix</keyword>
<dbReference type="InterPro" id="IPR006685">
    <property type="entry name" value="MscS_channel_2nd"/>
</dbReference>
<evidence type="ECO:0000256" key="2">
    <source>
        <dbReference type="ARBA" id="ARBA00022475"/>
    </source>
</evidence>
<dbReference type="EMBL" id="JYON01000036">
    <property type="protein sequence ID" value="KJH69694.1"/>
    <property type="molecule type" value="Genomic_DNA"/>
</dbReference>
<dbReference type="Gene3D" id="3.30.70.100">
    <property type="match status" value="1"/>
</dbReference>
<dbReference type="AlphaFoldDB" id="A0A0D8ZMN5"/>
<dbReference type="Proteomes" id="UP000032452">
    <property type="component" value="Unassembled WGS sequence"/>
</dbReference>
<evidence type="ECO:0000259" key="7">
    <source>
        <dbReference type="Pfam" id="PF00924"/>
    </source>
</evidence>
<dbReference type="OrthoDB" id="9809206at2"/>
<evidence type="ECO:0000256" key="1">
    <source>
        <dbReference type="ARBA" id="ARBA00004651"/>
    </source>
</evidence>
<dbReference type="GO" id="GO:0005886">
    <property type="term" value="C:plasma membrane"/>
    <property type="evidence" value="ECO:0007669"/>
    <property type="project" value="UniProtKB-SubCell"/>
</dbReference>
<evidence type="ECO:0000256" key="3">
    <source>
        <dbReference type="ARBA" id="ARBA00022692"/>
    </source>
</evidence>
<keyword evidence="9" id="KW-1185">Reference proteome</keyword>
<dbReference type="Pfam" id="PF00924">
    <property type="entry name" value="MS_channel_2nd"/>
    <property type="match status" value="1"/>
</dbReference>
<name>A0A0D8ZMN5_9CYAN</name>
<dbReference type="SUPFAM" id="SSF50182">
    <property type="entry name" value="Sm-like ribonucleoproteins"/>
    <property type="match status" value="1"/>
</dbReference>
<dbReference type="SUPFAM" id="SSF82689">
    <property type="entry name" value="Mechanosensitive channel protein MscS (YggB), C-terminal domain"/>
    <property type="match status" value="1"/>
</dbReference>
<sequence>MEQIFNFISINTEIGLKVLFTIAFLLVLWLLRRVANAFIRESIRNRYNGQIWFWAGQGLNLLTAVLLILGLLEIWFDNPNRLATAIGLVTAGIAFALQKVIAAIAGYFVILRSNIFSVGDRITMGGVRGDVIALGFIHTKIMEMGQPVSIQDSSSPSWVKSRQFTGRIVTVTNDRIFEEPVYNYTQDFPYLWEEISIPISYSADRQVAEQILLDCAARHTENINQMSQESLRVMRDRYFLHAADLTPKVYYRITNNWLELTVRFVVREHGIRDLKDTVSRDLLKAFDAAGINIATTTYNIVGLPPLQIDNIKENFQH</sequence>
<evidence type="ECO:0000256" key="5">
    <source>
        <dbReference type="ARBA" id="ARBA00023136"/>
    </source>
</evidence>